<dbReference type="RefSeq" id="WP_386447646.1">
    <property type="nucleotide sequence ID" value="NZ_JBHSFH010000006.1"/>
</dbReference>
<dbReference type="PANTHER" id="PTHR43272">
    <property type="entry name" value="LONG-CHAIN-FATTY-ACID--COA LIGASE"/>
    <property type="match status" value="1"/>
</dbReference>
<dbReference type="Gene3D" id="3.40.50.12780">
    <property type="entry name" value="N-terminal domain of ligase-like"/>
    <property type="match status" value="1"/>
</dbReference>
<name>A0ABV9A665_9ACTN</name>
<dbReference type="InterPro" id="IPR042099">
    <property type="entry name" value="ANL_N_sf"/>
</dbReference>
<keyword evidence="6" id="KW-1185">Reference proteome</keyword>
<evidence type="ECO:0000313" key="6">
    <source>
        <dbReference type="Proteomes" id="UP001595997"/>
    </source>
</evidence>
<protein>
    <submittedName>
        <fullName evidence="5">AMP-dependent synthetase/ligase</fullName>
    </submittedName>
</protein>
<keyword evidence="2" id="KW-0067">ATP-binding</keyword>
<evidence type="ECO:0000256" key="3">
    <source>
        <dbReference type="SAM" id="MobiDB-lite"/>
    </source>
</evidence>
<dbReference type="CDD" id="cd05907">
    <property type="entry name" value="VL_LC_FACS_like"/>
    <property type="match status" value="1"/>
</dbReference>
<accession>A0ABV9A665</accession>
<feature type="domain" description="AMP-dependent synthetase/ligase" evidence="4">
    <location>
        <begin position="24"/>
        <end position="438"/>
    </location>
</feature>
<dbReference type="Pfam" id="PF23562">
    <property type="entry name" value="AMP-binding_C_3"/>
    <property type="match status" value="1"/>
</dbReference>
<evidence type="ECO:0000259" key="4">
    <source>
        <dbReference type="Pfam" id="PF00501"/>
    </source>
</evidence>
<evidence type="ECO:0000256" key="2">
    <source>
        <dbReference type="ARBA" id="ARBA00022840"/>
    </source>
</evidence>
<evidence type="ECO:0000313" key="5">
    <source>
        <dbReference type="EMBL" id="MFC4494957.1"/>
    </source>
</evidence>
<dbReference type="Pfam" id="PF00501">
    <property type="entry name" value="AMP-binding"/>
    <property type="match status" value="1"/>
</dbReference>
<comment type="caution">
    <text evidence="5">The sequence shown here is derived from an EMBL/GenBank/DDBJ whole genome shotgun (WGS) entry which is preliminary data.</text>
</comment>
<evidence type="ECO:0000256" key="1">
    <source>
        <dbReference type="ARBA" id="ARBA00022741"/>
    </source>
</evidence>
<gene>
    <name evidence="5" type="ORF">ACFPA8_12505</name>
</gene>
<dbReference type="InterPro" id="IPR000873">
    <property type="entry name" value="AMP-dep_synth/lig_dom"/>
</dbReference>
<feature type="region of interest" description="Disordered" evidence="3">
    <location>
        <begin position="444"/>
        <end position="474"/>
    </location>
</feature>
<reference evidence="6" key="1">
    <citation type="journal article" date="2019" name="Int. J. Syst. Evol. Microbiol.">
        <title>The Global Catalogue of Microorganisms (GCM) 10K type strain sequencing project: providing services to taxonomists for standard genome sequencing and annotation.</title>
        <authorList>
            <consortium name="The Broad Institute Genomics Platform"/>
            <consortium name="The Broad Institute Genome Sequencing Center for Infectious Disease"/>
            <person name="Wu L."/>
            <person name="Ma J."/>
        </authorList>
    </citation>
    <scope>NUCLEOTIDE SEQUENCE [LARGE SCALE GENOMIC DNA]</scope>
    <source>
        <strain evidence="6">CGMCC 4.7357</strain>
    </source>
</reference>
<proteinExistence type="predicted"/>
<dbReference type="EMBL" id="JBHSFH010000006">
    <property type="protein sequence ID" value="MFC4494957.1"/>
    <property type="molecule type" value="Genomic_DNA"/>
</dbReference>
<dbReference type="Proteomes" id="UP001595997">
    <property type="component" value="Unassembled WGS sequence"/>
</dbReference>
<sequence>MRDYSCPPLVAPLRSGGLADSVYETAAREPELPQLARRDSPDGSTGPWREMTAAAFAEKVMGLAKGLLAEGVRFGDRVAVMTRTRYEWTVFGYALWSIGAQAVPIYATSSPEQLRWVLADSESCAVVVEHEDHAMTVGSVCGGLRSLRHIWQLDAGCVEWLTDRGRPVDENEVHRHRWAVTPEMTAATIYTSGTTGRPRGCAITHANLAVECDTLIAGWGGLMGEPGQQPAILAFLPVGHVYGLMVTVLCVRGGYLLGHQPEMAVRDLVPALQSFRPTCLFAVPLIFEKVYARARMIAVKSGRGDLFERAMDIATRYAEAMEARSLGAGPGPSTGLKARHAVYERLVYRQLRSVLGGRTRNVVSGGSTLSRELGLVFSGAGITVYDGYGLTETTAAVTAQPPGRPRFGTVGRPMPGASVHIAEDDEVWVRGPMVFPGYTGLAEARREAQGPASSRNRGDGHAPEQSDDGGTLLRPHNEELLQDGWLGTGDVGHLDDGYLVITGRKKDVIITSGGRSVAPMVLETRLRAHPLISQALVVGDDRPFVGALLTLDPEVLQQWRTAMEQYGPSRPGSGSNMSEELEREVQRAVAAANSIVSRAESIRAFRVLSDEFSMEDGLVTPSLKLRRGAITRMYAAEIDELYAR</sequence>
<dbReference type="PANTHER" id="PTHR43272:SF33">
    <property type="entry name" value="AMP-BINDING DOMAIN-CONTAINING PROTEIN-RELATED"/>
    <property type="match status" value="1"/>
</dbReference>
<organism evidence="5 6">
    <name type="scientific">Streptomyces ovatisporus</name>
    <dbReference type="NCBI Taxonomy" id="1128682"/>
    <lineage>
        <taxon>Bacteria</taxon>
        <taxon>Bacillati</taxon>
        <taxon>Actinomycetota</taxon>
        <taxon>Actinomycetes</taxon>
        <taxon>Kitasatosporales</taxon>
        <taxon>Streptomycetaceae</taxon>
        <taxon>Streptomyces</taxon>
    </lineage>
</organism>
<dbReference type="SUPFAM" id="SSF56801">
    <property type="entry name" value="Acetyl-CoA synthetase-like"/>
    <property type="match status" value="1"/>
</dbReference>
<keyword evidence="1" id="KW-0547">Nucleotide-binding</keyword>